<reference evidence="1" key="1">
    <citation type="journal article" date="2022" name="bioRxiv">
        <title>Sequencing and chromosome-scale assembly of the giantPleurodeles waltlgenome.</title>
        <authorList>
            <person name="Brown T."/>
            <person name="Elewa A."/>
            <person name="Iarovenko S."/>
            <person name="Subramanian E."/>
            <person name="Araus A.J."/>
            <person name="Petzold A."/>
            <person name="Susuki M."/>
            <person name="Suzuki K.-i.T."/>
            <person name="Hayashi T."/>
            <person name="Toyoda A."/>
            <person name="Oliveira C."/>
            <person name="Osipova E."/>
            <person name="Leigh N.D."/>
            <person name="Simon A."/>
            <person name="Yun M.H."/>
        </authorList>
    </citation>
    <scope>NUCLEOTIDE SEQUENCE</scope>
    <source>
        <strain evidence="1">20211129_DDA</strain>
        <tissue evidence="1">Liver</tissue>
    </source>
</reference>
<name>A0AAV7RD69_PLEWA</name>
<dbReference type="Proteomes" id="UP001066276">
    <property type="component" value="Chromosome 5"/>
</dbReference>
<proteinExistence type="predicted"/>
<dbReference type="AlphaFoldDB" id="A0AAV7RD69"/>
<keyword evidence="2" id="KW-1185">Reference proteome</keyword>
<dbReference type="EMBL" id="JANPWB010000009">
    <property type="protein sequence ID" value="KAJ1148813.1"/>
    <property type="molecule type" value="Genomic_DNA"/>
</dbReference>
<sequence>MKKIRLSMDPLMKITLSTTAASSLVSPSMPVMTATSTTLMTRMMTTTSSLLMKDSNDCIVDGKIVINSSGYSSSFVDTVSFTGCLSVNKNSILGYIVDDHVDGTIHDSVDGSEEKHCILQAKA</sequence>
<accession>A0AAV7RD69</accession>
<gene>
    <name evidence="1" type="ORF">NDU88_001639</name>
</gene>
<protein>
    <submittedName>
        <fullName evidence="1">Uncharacterized protein</fullName>
    </submittedName>
</protein>
<organism evidence="1 2">
    <name type="scientific">Pleurodeles waltl</name>
    <name type="common">Iberian ribbed newt</name>
    <dbReference type="NCBI Taxonomy" id="8319"/>
    <lineage>
        <taxon>Eukaryota</taxon>
        <taxon>Metazoa</taxon>
        <taxon>Chordata</taxon>
        <taxon>Craniata</taxon>
        <taxon>Vertebrata</taxon>
        <taxon>Euteleostomi</taxon>
        <taxon>Amphibia</taxon>
        <taxon>Batrachia</taxon>
        <taxon>Caudata</taxon>
        <taxon>Salamandroidea</taxon>
        <taxon>Salamandridae</taxon>
        <taxon>Pleurodelinae</taxon>
        <taxon>Pleurodeles</taxon>
    </lineage>
</organism>
<evidence type="ECO:0000313" key="1">
    <source>
        <dbReference type="EMBL" id="KAJ1148813.1"/>
    </source>
</evidence>
<comment type="caution">
    <text evidence="1">The sequence shown here is derived from an EMBL/GenBank/DDBJ whole genome shotgun (WGS) entry which is preliminary data.</text>
</comment>
<evidence type="ECO:0000313" key="2">
    <source>
        <dbReference type="Proteomes" id="UP001066276"/>
    </source>
</evidence>